<dbReference type="PANTHER" id="PTHR42804:SF1">
    <property type="entry name" value="ALDEHYDE DEHYDROGENASE-RELATED"/>
    <property type="match status" value="1"/>
</dbReference>
<evidence type="ECO:0000259" key="5">
    <source>
        <dbReference type="Pfam" id="PF00171"/>
    </source>
</evidence>
<dbReference type="InterPro" id="IPR016160">
    <property type="entry name" value="Ald_DH_CS_CYS"/>
</dbReference>
<sequence>MNYQDFYIDGQWVKPLGGDTLAVIDPSTEGAIGVISLGSRADLDLAVAAARRAFPLYAAWSREQRLDLLAAIIEGYRQHSEALVELVHREMGAPLSLARSAHVPAGLGHLQRAFEVLRNYAFDQPHGTTLISREPIGVCGLITPWNWPLNQLTCKLAPALAAGCTLVLKPSEKAPLSAMLLADILHRAGVPKGVFNLVNGDGPTLGDGIARHPDIDMVSFTGSTGAGIAVAKAAADTVKRVSQELGGKSANLILADADIDSAVRHGVTSCFRNSGQSCNAPTRLLIPRALQAQAVDIARSVAAQICFDDSHPASAMGPLANAAQFERVQALIGAAIDQGAHPVCGGVGRPDGVSRGYYTRPTVFADVHPDMPIAREEVFGPVLVIIPYDTEDEAVAIANDSPYGLSGYVTAGTLDRARSVARRLRTGMVHLNGSKADNGAPFGGYKQSGNGREWGVHGLEDYLEVKSMFGYEPAA</sequence>
<evidence type="ECO:0000256" key="4">
    <source>
        <dbReference type="ARBA" id="ARBA00049194"/>
    </source>
</evidence>
<dbReference type="SUPFAM" id="SSF53720">
    <property type="entry name" value="ALDH-like"/>
    <property type="match status" value="1"/>
</dbReference>
<name>A0A5E7QZJ5_PSEFL</name>
<dbReference type="EMBL" id="CABVIY010000001">
    <property type="protein sequence ID" value="VVP67269.1"/>
    <property type="molecule type" value="Genomic_DNA"/>
</dbReference>
<dbReference type="InterPro" id="IPR015590">
    <property type="entry name" value="Aldehyde_DH_dom"/>
</dbReference>
<dbReference type="InterPro" id="IPR016163">
    <property type="entry name" value="Ald_DH_C"/>
</dbReference>
<keyword evidence="2 6" id="KW-0560">Oxidoreductase</keyword>
<protein>
    <recommendedName>
        <fullName evidence="3">aldehyde dehydrogenase (NAD(+))</fullName>
        <ecNumber evidence="3">1.2.1.3</ecNumber>
    </recommendedName>
</protein>
<dbReference type="FunFam" id="3.40.605.10:FF:000007">
    <property type="entry name" value="NAD/NADP-dependent betaine aldehyde dehydrogenase"/>
    <property type="match status" value="1"/>
</dbReference>
<evidence type="ECO:0000313" key="7">
    <source>
        <dbReference type="Proteomes" id="UP000326611"/>
    </source>
</evidence>
<dbReference type="Gene3D" id="3.40.309.10">
    <property type="entry name" value="Aldehyde Dehydrogenase, Chain A, domain 2"/>
    <property type="match status" value="1"/>
</dbReference>
<dbReference type="InterPro" id="IPR016162">
    <property type="entry name" value="Ald_DH_N"/>
</dbReference>
<evidence type="ECO:0000256" key="1">
    <source>
        <dbReference type="ARBA" id="ARBA00009986"/>
    </source>
</evidence>
<evidence type="ECO:0000256" key="2">
    <source>
        <dbReference type="ARBA" id="ARBA00023002"/>
    </source>
</evidence>
<comment type="similarity">
    <text evidence="1">Belongs to the aldehyde dehydrogenase family.</text>
</comment>
<dbReference type="PANTHER" id="PTHR42804">
    <property type="entry name" value="ALDEHYDE DEHYDROGENASE"/>
    <property type="match status" value="1"/>
</dbReference>
<organism evidence="6 7">
    <name type="scientific">Pseudomonas fluorescens</name>
    <dbReference type="NCBI Taxonomy" id="294"/>
    <lineage>
        <taxon>Bacteria</taxon>
        <taxon>Pseudomonadati</taxon>
        <taxon>Pseudomonadota</taxon>
        <taxon>Gammaproteobacteria</taxon>
        <taxon>Pseudomonadales</taxon>
        <taxon>Pseudomonadaceae</taxon>
        <taxon>Pseudomonas</taxon>
    </lineage>
</organism>
<dbReference type="Pfam" id="PF00171">
    <property type="entry name" value="Aldedh"/>
    <property type="match status" value="1"/>
</dbReference>
<reference evidence="6 7" key="1">
    <citation type="submission" date="2019-09" db="EMBL/GenBank/DDBJ databases">
        <authorList>
            <person name="Chandra G."/>
            <person name="Truman W A."/>
        </authorList>
    </citation>
    <scope>NUCLEOTIDE SEQUENCE [LARGE SCALE GENOMIC DNA]</scope>
    <source>
        <strain evidence="6">PS918</strain>
    </source>
</reference>
<dbReference type="Proteomes" id="UP000326611">
    <property type="component" value="Unassembled WGS sequence"/>
</dbReference>
<evidence type="ECO:0000313" key="6">
    <source>
        <dbReference type="EMBL" id="VVP67269.1"/>
    </source>
</evidence>
<evidence type="ECO:0000256" key="3">
    <source>
        <dbReference type="ARBA" id="ARBA00024226"/>
    </source>
</evidence>
<dbReference type="AlphaFoldDB" id="A0A5E7QZJ5"/>
<dbReference type="EC" id="1.2.1.3" evidence="3"/>
<dbReference type="OrthoDB" id="9812625at2"/>
<gene>
    <name evidence="6" type="primary">ald_1</name>
    <name evidence="6" type="ORF">PS918_00543</name>
</gene>
<dbReference type="GO" id="GO:0004029">
    <property type="term" value="F:aldehyde dehydrogenase (NAD+) activity"/>
    <property type="evidence" value="ECO:0007669"/>
    <property type="project" value="UniProtKB-EC"/>
</dbReference>
<dbReference type="CDD" id="cd07138">
    <property type="entry name" value="ALDH_CddD_SSP0762"/>
    <property type="match status" value="1"/>
</dbReference>
<feature type="domain" description="Aldehyde dehydrogenase" evidence="5">
    <location>
        <begin position="12"/>
        <end position="467"/>
    </location>
</feature>
<dbReference type="RefSeq" id="WP_150768730.1">
    <property type="nucleotide sequence ID" value="NZ_CABVIY010000001.1"/>
</dbReference>
<dbReference type="Gene3D" id="3.40.605.10">
    <property type="entry name" value="Aldehyde Dehydrogenase, Chain A, domain 1"/>
    <property type="match status" value="1"/>
</dbReference>
<dbReference type="PROSITE" id="PS00070">
    <property type="entry name" value="ALDEHYDE_DEHYDR_CYS"/>
    <property type="match status" value="1"/>
</dbReference>
<proteinExistence type="inferred from homology"/>
<dbReference type="InterPro" id="IPR016161">
    <property type="entry name" value="Ald_DH/histidinol_DH"/>
</dbReference>
<comment type="catalytic activity">
    <reaction evidence="4">
        <text>an aldehyde + NAD(+) + H2O = a carboxylate + NADH + 2 H(+)</text>
        <dbReference type="Rhea" id="RHEA:16185"/>
        <dbReference type="ChEBI" id="CHEBI:15377"/>
        <dbReference type="ChEBI" id="CHEBI:15378"/>
        <dbReference type="ChEBI" id="CHEBI:17478"/>
        <dbReference type="ChEBI" id="CHEBI:29067"/>
        <dbReference type="ChEBI" id="CHEBI:57540"/>
        <dbReference type="ChEBI" id="CHEBI:57945"/>
        <dbReference type="EC" id="1.2.1.3"/>
    </reaction>
</comment>
<accession>A0A5E7QZJ5</accession>